<dbReference type="SUPFAM" id="SSF52833">
    <property type="entry name" value="Thioredoxin-like"/>
    <property type="match status" value="1"/>
</dbReference>
<dbReference type="EMBL" id="JANBUL010000169">
    <property type="protein sequence ID" value="KAJ2779633.1"/>
    <property type="molecule type" value="Genomic_DNA"/>
</dbReference>
<keyword evidence="2" id="KW-1185">Reference proteome</keyword>
<dbReference type="PANTHER" id="PTHR33875:SF2">
    <property type="entry name" value="ACR183CP"/>
    <property type="match status" value="1"/>
</dbReference>
<name>A0A9W8HCD1_9FUNG</name>
<gene>
    <name evidence="1" type="ORF">H4R18_003895</name>
</gene>
<proteinExistence type="predicted"/>
<protein>
    <recommendedName>
        <fullName evidence="3">Thioredoxin-like fold domain-containing protein</fullName>
    </recommendedName>
</protein>
<evidence type="ECO:0008006" key="3">
    <source>
        <dbReference type="Google" id="ProtNLM"/>
    </source>
</evidence>
<dbReference type="OrthoDB" id="37297at2759"/>
<dbReference type="InterPro" id="IPR036249">
    <property type="entry name" value="Thioredoxin-like_sf"/>
</dbReference>
<dbReference type="AlphaFoldDB" id="A0A9W8HCD1"/>
<dbReference type="Proteomes" id="UP001140217">
    <property type="component" value="Unassembled WGS sequence"/>
</dbReference>
<dbReference type="Gene3D" id="3.40.30.10">
    <property type="entry name" value="Glutaredoxin"/>
    <property type="match status" value="1"/>
</dbReference>
<organism evidence="1 2">
    <name type="scientific">Coemansia javaensis</name>
    <dbReference type="NCBI Taxonomy" id="2761396"/>
    <lineage>
        <taxon>Eukaryota</taxon>
        <taxon>Fungi</taxon>
        <taxon>Fungi incertae sedis</taxon>
        <taxon>Zoopagomycota</taxon>
        <taxon>Kickxellomycotina</taxon>
        <taxon>Kickxellomycetes</taxon>
        <taxon>Kickxellales</taxon>
        <taxon>Kickxellaceae</taxon>
        <taxon>Coemansia</taxon>
    </lineage>
</organism>
<evidence type="ECO:0000313" key="2">
    <source>
        <dbReference type="Proteomes" id="UP001140217"/>
    </source>
</evidence>
<evidence type="ECO:0000313" key="1">
    <source>
        <dbReference type="EMBL" id="KAJ2779633.1"/>
    </source>
</evidence>
<accession>A0A9W8HCD1</accession>
<sequence length="204" mass="22530">MALAPAYAAHRILAGPRHTLEVFLDYTCPFSARLWRTLRGAVTPLLEARGVAVVFRHQVQPWHPTSALLHEAALAVERLSPARFALFCDALFEHQREFFDEATVDMTRGDVYRRLADLAAGANAVDDRQALLQLVDVQASDEPANRGNAVTADLKYHIRLARAQGIHVSPTVVLDGVRDDAVSSSWGAEQWQAWLDQKLAVVVG</sequence>
<comment type="caution">
    <text evidence="1">The sequence shown here is derived from an EMBL/GenBank/DDBJ whole genome shotgun (WGS) entry which is preliminary data.</text>
</comment>
<dbReference type="PANTHER" id="PTHR33875">
    <property type="entry name" value="OS09G0542200 PROTEIN"/>
    <property type="match status" value="1"/>
</dbReference>
<reference evidence="1" key="1">
    <citation type="submission" date="2022-07" db="EMBL/GenBank/DDBJ databases">
        <title>Phylogenomic reconstructions and comparative analyses of Kickxellomycotina fungi.</title>
        <authorList>
            <person name="Reynolds N.K."/>
            <person name="Stajich J.E."/>
            <person name="Barry K."/>
            <person name="Grigoriev I.V."/>
            <person name="Crous P."/>
            <person name="Smith M.E."/>
        </authorList>
    </citation>
    <scope>NUCLEOTIDE SEQUENCE</scope>
    <source>
        <strain evidence="1">NBRC 105414</strain>
    </source>
</reference>